<evidence type="ECO:0000256" key="5">
    <source>
        <dbReference type="ARBA" id="ARBA00023136"/>
    </source>
</evidence>
<dbReference type="Proteomes" id="UP000645676">
    <property type="component" value="Unassembled WGS sequence"/>
</dbReference>
<evidence type="ECO:0000256" key="2">
    <source>
        <dbReference type="ARBA" id="ARBA00009160"/>
    </source>
</evidence>
<evidence type="ECO:0000256" key="4">
    <source>
        <dbReference type="ARBA" id="ARBA00022989"/>
    </source>
</evidence>
<dbReference type="AlphaFoldDB" id="A0A832STZ5"/>
<name>A0A832STZ5_9EURY</name>
<dbReference type="GO" id="GO:0016020">
    <property type="term" value="C:membrane"/>
    <property type="evidence" value="ECO:0007669"/>
    <property type="project" value="UniProtKB-SubCell"/>
</dbReference>
<feature type="transmembrane region" description="Helical" evidence="6">
    <location>
        <begin position="33"/>
        <end position="56"/>
    </location>
</feature>
<evidence type="ECO:0000313" key="8">
    <source>
        <dbReference type="Proteomes" id="UP000645676"/>
    </source>
</evidence>
<accession>A0A832STZ5</accession>
<keyword evidence="4 6" id="KW-1133">Transmembrane helix</keyword>
<dbReference type="InterPro" id="IPR007014">
    <property type="entry name" value="FUN14"/>
</dbReference>
<evidence type="ECO:0000256" key="6">
    <source>
        <dbReference type="SAM" id="Phobius"/>
    </source>
</evidence>
<evidence type="ECO:0000313" key="7">
    <source>
        <dbReference type="EMBL" id="HII59505.1"/>
    </source>
</evidence>
<comment type="subcellular location">
    <subcellularLocation>
        <location evidence="1">Membrane</location>
    </subcellularLocation>
</comment>
<protein>
    <recommendedName>
        <fullName evidence="9">FUN14 family protein</fullName>
    </recommendedName>
</protein>
<proteinExistence type="inferred from homology"/>
<evidence type="ECO:0000256" key="3">
    <source>
        <dbReference type="ARBA" id="ARBA00022692"/>
    </source>
</evidence>
<keyword evidence="5 6" id="KW-0472">Membrane</keyword>
<organism evidence="7 8">
    <name type="scientific">Methanocaldococcus jannaschii</name>
    <dbReference type="NCBI Taxonomy" id="2190"/>
    <lineage>
        <taxon>Archaea</taxon>
        <taxon>Methanobacteriati</taxon>
        <taxon>Methanobacteriota</taxon>
        <taxon>Methanomada group</taxon>
        <taxon>Methanococci</taxon>
        <taxon>Methanococcales</taxon>
        <taxon>Methanocaldococcaceae</taxon>
        <taxon>Methanocaldococcus</taxon>
    </lineage>
</organism>
<dbReference type="Pfam" id="PF04930">
    <property type="entry name" value="FUN14"/>
    <property type="match status" value="1"/>
</dbReference>
<feature type="transmembrane region" description="Helical" evidence="6">
    <location>
        <begin position="79"/>
        <end position="100"/>
    </location>
</feature>
<reference evidence="7" key="1">
    <citation type="journal article" date="2020" name="bioRxiv">
        <title>A rank-normalized archaeal taxonomy based on genome phylogeny resolves widespread incomplete and uneven classifications.</title>
        <authorList>
            <person name="Rinke C."/>
            <person name="Chuvochina M."/>
            <person name="Mussig A.J."/>
            <person name="Chaumeil P.-A."/>
            <person name="Waite D.W."/>
            <person name="Whitman W.B."/>
            <person name="Parks D.H."/>
            <person name="Hugenholtz P."/>
        </authorList>
    </citation>
    <scope>NUCLEOTIDE SEQUENCE</scope>
    <source>
        <strain evidence="7">UBA8849</strain>
    </source>
</reference>
<gene>
    <name evidence="7" type="ORF">HA335_02820</name>
</gene>
<evidence type="ECO:0000256" key="1">
    <source>
        <dbReference type="ARBA" id="ARBA00004370"/>
    </source>
</evidence>
<dbReference type="OMA" id="FWLQQKG"/>
<dbReference type="RefSeq" id="WP_010869559.1">
    <property type="nucleotide sequence ID" value="NC_000909.1"/>
</dbReference>
<evidence type="ECO:0008006" key="9">
    <source>
        <dbReference type="Google" id="ProtNLM"/>
    </source>
</evidence>
<keyword evidence="3 6" id="KW-0812">Transmembrane</keyword>
<dbReference type="EMBL" id="DUJR01000013">
    <property type="protein sequence ID" value="HII59505.1"/>
    <property type="molecule type" value="Genomic_DNA"/>
</dbReference>
<sequence>MIILDFSQFLPDIGSGFIIGFVIGWAAKKAIKVVAFLIGIYILSLLYLAKIGVISINKEAFSALLGNLENSLLVFGDKIIGLIHSFSFGTSFLIGFGLGFKKG</sequence>
<comment type="caution">
    <text evidence="7">The sequence shown here is derived from an EMBL/GenBank/DDBJ whole genome shotgun (WGS) entry which is preliminary data.</text>
</comment>
<comment type="similarity">
    <text evidence="2">Belongs to the FUN14 family.</text>
</comment>
<feature type="transmembrane region" description="Helical" evidence="6">
    <location>
        <begin position="6"/>
        <end position="26"/>
    </location>
</feature>